<accession>A0A840HZ86</accession>
<comment type="caution">
    <text evidence="4">The sequence shown here is derived from an EMBL/GenBank/DDBJ whole genome shotgun (WGS) entry which is preliminary data.</text>
</comment>
<feature type="chain" id="PRO_5032628377" evidence="3">
    <location>
        <begin position="21"/>
        <end position="290"/>
    </location>
</feature>
<dbReference type="Proteomes" id="UP000575068">
    <property type="component" value="Unassembled WGS sequence"/>
</dbReference>
<name>A0A840HZ86_9SPHN</name>
<reference evidence="4 5" key="1">
    <citation type="submission" date="2020-08" db="EMBL/GenBank/DDBJ databases">
        <title>Genomic Encyclopedia of Type Strains, Phase IV (KMG-IV): sequencing the most valuable type-strain genomes for metagenomic binning, comparative biology and taxonomic classification.</title>
        <authorList>
            <person name="Goeker M."/>
        </authorList>
    </citation>
    <scope>NUCLEOTIDE SEQUENCE [LARGE SCALE GENOMIC DNA]</scope>
    <source>
        <strain evidence="4 5">DSM 7465</strain>
    </source>
</reference>
<keyword evidence="2" id="KW-0472">Membrane</keyword>
<evidence type="ECO:0000313" key="4">
    <source>
        <dbReference type="EMBL" id="MBB4642880.1"/>
    </source>
</evidence>
<feature type="compositionally biased region" description="Low complexity" evidence="1">
    <location>
        <begin position="197"/>
        <end position="209"/>
    </location>
</feature>
<feature type="signal peptide" evidence="3">
    <location>
        <begin position="1"/>
        <end position="20"/>
    </location>
</feature>
<feature type="transmembrane region" description="Helical" evidence="2">
    <location>
        <begin position="230"/>
        <end position="252"/>
    </location>
</feature>
<sequence length="290" mass="32115">MISALAAAALGAFVAPLAHTENMEWNTRHRSWINPGPDQRNHILLLFSQFIEDIPVREDCYKIQGQQRGVYAGNGSVNVLSKHVGGRFSFASGKYEAERMVYFASHIRPAIRFGISNFIPNHYRCAKPEHHSFGWRAAEVFQGIVYPDSLPGNFARYISQGDISLDFGVPDLSCDIICNSSMPERAPGCDKSSLPLTNGKNYKGNTNKTQDSLNASDPDRPFRPSPNTLLGIKIASSAIFILLGVLAIFDGFQRARYALKAKRYFLGWGIIFVGACMLSYGVIEVIDPYA</sequence>
<evidence type="ECO:0000256" key="3">
    <source>
        <dbReference type="SAM" id="SignalP"/>
    </source>
</evidence>
<protein>
    <submittedName>
        <fullName evidence="4">Uncharacterized protein</fullName>
    </submittedName>
</protein>
<feature type="transmembrane region" description="Helical" evidence="2">
    <location>
        <begin position="264"/>
        <end position="283"/>
    </location>
</feature>
<dbReference type="EMBL" id="JACHOV010000018">
    <property type="protein sequence ID" value="MBB4642880.1"/>
    <property type="molecule type" value="Genomic_DNA"/>
</dbReference>
<organism evidence="4 5">
    <name type="scientific">Rhizorhapis suberifaciens</name>
    <name type="common">corky root of lettuce</name>
    <dbReference type="NCBI Taxonomy" id="13656"/>
    <lineage>
        <taxon>Bacteria</taxon>
        <taxon>Pseudomonadati</taxon>
        <taxon>Pseudomonadota</taxon>
        <taxon>Alphaproteobacteria</taxon>
        <taxon>Sphingomonadales</taxon>
        <taxon>Sphingomonadaceae</taxon>
        <taxon>Rhizorhapis</taxon>
    </lineage>
</organism>
<gene>
    <name evidence="4" type="ORF">HNQ99_003216</name>
</gene>
<evidence type="ECO:0000313" key="5">
    <source>
        <dbReference type="Proteomes" id="UP000575068"/>
    </source>
</evidence>
<keyword evidence="2" id="KW-0812">Transmembrane</keyword>
<keyword evidence="5" id="KW-1185">Reference proteome</keyword>
<keyword evidence="2" id="KW-1133">Transmembrane helix</keyword>
<keyword evidence="3" id="KW-0732">Signal</keyword>
<feature type="region of interest" description="Disordered" evidence="1">
    <location>
        <begin position="184"/>
        <end position="221"/>
    </location>
</feature>
<proteinExistence type="predicted"/>
<evidence type="ECO:0000256" key="2">
    <source>
        <dbReference type="SAM" id="Phobius"/>
    </source>
</evidence>
<dbReference type="AlphaFoldDB" id="A0A840HZ86"/>
<evidence type="ECO:0000256" key="1">
    <source>
        <dbReference type="SAM" id="MobiDB-lite"/>
    </source>
</evidence>
<dbReference type="RefSeq" id="WP_184477338.1">
    <property type="nucleotide sequence ID" value="NZ_JACHOV010000018.1"/>
</dbReference>